<dbReference type="GO" id="GO:0005524">
    <property type="term" value="F:ATP binding"/>
    <property type="evidence" value="ECO:0007669"/>
    <property type="project" value="UniProtKB-UniRule"/>
</dbReference>
<feature type="compositionally biased region" description="Basic and acidic residues" evidence="10">
    <location>
        <begin position="1063"/>
        <end position="1077"/>
    </location>
</feature>
<evidence type="ECO:0000256" key="9">
    <source>
        <dbReference type="SAM" id="Coils"/>
    </source>
</evidence>
<keyword evidence="5 8" id="KW-0505">Motor protein</keyword>
<feature type="domain" description="CBS" evidence="12">
    <location>
        <begin position="2913"/>
        <end position="2973"/>
    </location>
</feature>
<evidence type="ECO:0008006" key="17">
    <source>
        <dbReference type="Google" id="ProtNLM"/>
    </source>
</evidence>
<name>A0A976IHR1_BRELC</name>
<feature type="domain" description="CBS" evidence="12">
    <location>
        <begin position="1889"/>
        <end position="1950"/>
    </location>
</feature>
<dbReference type="CDD" id="cd14890">
    <property type="entry name" value="MYSc_Myo29"/>
    <property type="match status" value="1"/>
</dbReference>
<feature type="domain" description="CBS" evidence="12">
    <location>
        <begin position="1313"/>
        <end position="1371"/>
    </location>
</feature>
<feature type="transmembrane region" description="Helical" evidence="11">
    <location>
        <begin position="3302"/>
        <end position="3322"/>
    </location>
</feature>
<feature type="region of interest" description="Disordered" evidence="10">
    <location>
        <begin position="602"/>
        <end position="627"/>
    </location>
</feature>
<feature type="domain" description="CBS" evidence="12">
    <location>
        <begin position="1652"/>
        <end position="1711"/>
    </location>
</feature>
<dbReference type="Gene3D" id="1.20.120.720">
    <property type="entry name" value="Myosin VI head, motor domain, U50 subdomain"/>
    <property type="match status" value="1"/>
</dbReference>
<dbReference type="InterPro" id="IPR000270">
    <property type="entry name" value="PB1_dom"/>
</dbReference>
<dbReference type="Gene3D" id="1.20.58.530">
    <property type="match status" value="1"/>
</dbReference>
<feature type="domain" description="CBS" evidence="12">
    <location>
        <begin position="2747"/>
        <end position="2807"/>
    </location>
</feature>
<evidence type="ECO:0000256" key="5">
    <source>
        <dbReference type="ARBA" id="ARBA00023175"/>
    </source>
</evidence>
<dbReference type="PROSITE" id="PS50096">
    <property type="entry name" value="IQ"/>
    <property type="match status" value="2"/>
</dbReference>
<keyword evidence="4 8" id="KW-0518">Myosin</keyword>
<dbReference type="SUPFAM" id="SSF54631">
    <property type="entry name" value="CBS-domain pair"/>
    <property type="match status" value="10"/>
</dbReference>
<feature type="domain" description="CBS" evidence="12">
    <location>
        <begin position="1995"/>
        <end position="2053"/>
    </location>
</feature>
<evidence type="ECO:0000259" key="14">
    <source>
        <dbReference type="PROSITE" id="PS51745"/>
    </source>
</evidence>
<dbReference type="PANTHER" id="PTHR48108:SF26">
    <property type="entry name" value="CBS DOMAIN-CONTAINING PROTEIN DDB_G0289609"/>
    <property type="match status" value="1"/>
</dbReference>
<dbReference type="Gene3D" id="1.10.10.820">
    <property type="match status" value="1"/>
</dbReference>
<evidence type="ECO:0000256" key="6">
    <source>
        <dbReference type="ARBA" id="ARBA00023203"/>
    </source>
</evidence>
<dbReference type="Pfam" id="PF00564">
    <property type="entry name" value="PB1"/>
    <property type="match status" value="1"/>
</dbReference>
<feature type="coiled-coil region" evidence="9">
    <location>
        <begin position="888"/>
        <end position="954"/>
    </location>
</feature>
<dbReference type="EMBL" id="SHOA02000012">
    <property type="protein sequence ID" value="TDH72005.1"/>
    <property type="molecule type" value="Genomic_DNA"/>
</dbReference>
<keyword evidence="11" id="KW-0472">Membrane</keyword>
<dbReference type="SUPFAM" id="SSF52540">
    <property type="entry name" value="P-loop containing nucleoside triphosphate hydrolases"/>
    <property type="match status" value="1"/>
</dbReference>
<dbReference type="KEGG" id="blac:94344806"/>
<dbReference type="InterPro" id="IPR046342">
    <property type="entry name" value="CBS_dom_sf"/>
</dbReference>
<dbReference type="PRINTS" id="PR00193">
    <property type="entry name" value="MYOSINHEAVY"/>
</dbReference>
<feature type="region of interest" description="Disordered" evidence="10">
    <location>
        <begin position="1100"/>
        <end position="1137"/>
    </location>
</feature>
<evidence type="ECO:0000313" key="16">
    <source>
        <dbReference type="Proteomes" id="UP000294530"/>
    </source>
</evidence>
<feature type="domain" description="PB1" evidence="14">
    <location>
        <begin position="3131"/>
        <end position="3223"/>
    </location>
</feature>
<evidence type="ECO:0000259" key="12">
    <source>
        <dbReference type="PROSITE" id="PS51371"/>
    </source>
</evidence>
<keyword evidence="9" id="KW-0175">Coiled coil</keyword>
<dbReference type="GO" id="GO:0003774">
    <property type="term" value="F:cytoskeletal motor activity"/>
    <property type="evidence" value="ECO:0007669"/>
    <property type="project" value="UniProtKB-UniRule"/>
</dbReference>
<dbReference type="FunFam" id="1.10.10.820:FF:000001">
    <property type="entry name" value="Myosin heavy chain"/>
    <property type="match status" value="1"/>
</dbReference>
<comment type="caution">
    <text evidence="15">The sequence shown here is derived from an EMBL/GenBank/DDBJ whole genome shotgun (WGS) entry which is preliminary data.</text>
</comment>
<feature type="region of interest" description="Disordered" evidence="10">
    <location>
        <begin position="1231"/>
        <end position="1250"/>
    </location>
</feature>
<feature type="region of interest" description="Actin-binding" evidence="8">
    <location>
        <begin position="643"/>
        <end position="665"/>
    </location>
</feature>
<evidence type="ECO:0000256" key="4">
    <source>
        <dbReference type="ARBA" id="ARBA00023123"/>
    </source>
</evidence>
<dbReference type="CDD" id="cd17782">
    <property type="entry name" value="CBS_pair_MUG70_2"/>
    <property type="match status" value="2"/>
</dbReference>
<feature type="domain" description="CBS" evidence="12">
    <location>
        <begin position="1719"/>
        <end position="1776"/>
    </location>
</feature>
<dbReference type="OrthoDB" id="6108017at2759"/>
<dbReference type="Gene3D" id="1.20.5.4820">
    <property type="match status" value="1"/>
</dbReference>
<feature type="compositionally biased region" description="Low complexity" evidence="10">
    <location>
        <begin position="1281"/>
        <end position="1295"/>
    </location>
</feature>
<feature type="domain" description="CBS" evidence="12">
    <location>
        <begin position="1543"/>
        <end position="1601"/>
    </location>
</feature>
<accession>A0A976IHR1</accession>
<feature type="compositionally biased region" description="Basic and acidic residues" evidence="10">
    <location>
        <begin position="2721"/>
        <end position="2736"/>
    </location>
</feature>
<evidence type="ECO:0000256" key="2">
    <source>
        <dbReference type="ARBA" id="ARBA00022741"/>
    </source>
</evidence>
<dbReference type="SMART" id="SM00116">
    <property type="entry name" value="CBS"/>
    <property type="match status" value="18"/>
</dbReference>
<dbReference type="Gene3D" id="3.10.20.90">
    <property type="entry name" value="Phosphatidylinositol 3-kinase Catalytic Subunit, Chain A, domain 1"/>
    <property type="match status" value="1"/>
</dbReference>
<feature type="domain" description="CBS" evidence="12">
    <location>
        <begin position="2062"/>
        <end position="2119"/>
    </location>
</feature>
<keyword evidence="16" id="KW-1185">Reference proteome</keyword>
<keyword evidence="1" id="KW-0677">Repeat</keyword>
<dbReference type="CDD" id="cd17781">
    <property type="entry name" value="CBS_pair_MUG70_1"/>
    <property type="match status" value="3"/>
</dbReference>
<feature type="domain" description="CBS" evidence="12">
    <location>
        <begin position="1380"/>
        <end position="1440"/>
    </location>
</feature>
<feature type="region of interest" description="Disordered" evidence="10">
    <location>
        <begin position="1"/>
        <end position="33"/>
    </location>
</feature>
<keyword evidence="7" id="KW-0129">CBS domain</keyword>
<evidence type="ECO:0000256" key="10">
    <source>
        <dbReference type="SAM" id="MobiDB-lite"/>
    </source>
</evidence>
<dbReference type="InterPro" id="IPR036961">
    <property type="entry name" value="Kinesin_motor_dom_sf"/>
</dbReference>
<gene>
    <name evidence="15" type="ORF">CCR75_001030</name>
</gene>
<dbReference type="Gene3D" id="3.40.850.10">
    <property type="entry name" value="Kinesin motor domain"/>
    <property type="match status" value="1"/>
</dbReference>
<dbReference type="RefSeq" id="XP_067821504.1">
    <property type="nucleotide sequence ID" value="XM_067959135.1"/>
</dbReference>
<feature type="region of interest" description="Disordered" evidence="10">
    <location>
        <begin position="1267"/>
        <end position="1313"/>
    </location>
</feature>
<feature type="region of interest" description="Disordered" evidence="10">
    <location>
        <begin position="2714"/>
        <end position="2742"/>
    </location>
</feature>
<comment type="similarity">
    <text evidence="8">Belongs to the TRAFAC class myosin-kinesin ATPase superfamily. Myosin family.</text>
</comment>
<protein>
    <recommendedName>
        <fullName evidence="17">Calmodulin</fullName>
    </recommendedName>
</protein>
<dbReference type="GeneID" id="94344806"/>
<dbReference type="Pfam" id="PF00063">
    <property type="entry name" value="Myosin_head"/>
    <property type="match status" value="1"/>
</dbReference>
<feature type="binding site" evidence="8">
    <location>
        <begin position="129"/>
        <end position="136"/>
    </location>
    <ligand>
        <name>ATP</name>
        <dbReference type="ChEBI" id="CHEBI:30616"/>
    </ligand>
</feature>
<dbReference type="SUPFAM" id="SSF54277">
    <property type="entry name" value="CAD &amp; PB1 domains"/>
    <property type="match status" value="1"/>
</dbReference>
<dbReference type="InterPro" id="IPR001609">
    <property type="entry name" value="Myosin_head_motor_dom-like"/>
</dbReference>
<dbReference type="GO" id="GO:0016459">
    <property type="term" value="C:myosin complex"/>
    <property type="evidence" value="ECO:0007669"/>
    <property type="project" value="UniProtKB-KW"/>
</dbReference>
<keyword evidence="3 8" id="KW-0067">ATP-binding</keyword>
<dbReference type="InterPro" id="IPR000644">
    <property type="entry name" value="CBS_dom"/>
</dbReference>
<sequence>MQRRGGSSRKERLLRAKMKKKMQTTETSPSGNTFEDILHMSDLSELSLLENLRKRYEHELIYTYVGPILIAINPYKKLDVYSERHMTEYYGKAMGVLPPHVFALADHAYTQLIQGGALDPANQSIIISGESGSGKTETTKIIMQYLARATSDRKGPDGDVLSQVVQDGMSMALGKLEERVLDSNPLLESFGNAKTLRNDNSSRFGKFIEIQFNHHGKIVGAQILNFLLEKTRIVSQSLGERNYHIFYQLLAGADTTLRARLQLQTPWDYDYLRKSECFLIPSCDDAHEFKITTKCLETIGISKSRQDMVFEVLAAVLHLGNLQFAMDNDTCVPVGDESVKGLRLVATLLRVSEDALNKALLTRQLYVGGKVIVQQQNAEQVSDKRDALAKAIYSSLFLWLVSELNRTISRTQDKWGFIGVLDIYGFEKFEWNTFEQLCINYANEKLQRHFNQHMLEVEQNDYAKEGIDWKHIDFDDNQECLDLIESKVNGTPGIFISLDDGWRLKGEEANKKFVSNLHNSFGRTSSGQSSSKHKFYVHPKMDADLHFGIKHYAGEVIYDASGFNDKNNETMNDDMKELIRQSESPWLRGMFDLNMQSIEAIPSNKTQPHTISRRPNEGKKGTQGNKSRHIREISVSAQFRYQLQELMNKISLANPRYVRCIKPNELKHASEFNDADCARQLKYSGMMEAIQIRQRGFALREDHDVFFYDYQSLAPDAENIKELVVKISSMLGAGKEEWQLGKTKVFLKRAMAFKLRKLEMLRCKSAARAIQKWVRMIVRKGAVVTIQTKIRQFVAKRKLQHRRQSAYRVLSILRMRVAMIKYQHMRAEHRIQQDWAIRIQKIVRGYLVRKRDLLHPFGDMGPKELDKKITEMEVAIEDAAVSKQFELCANLQLELEKLVEARKKVRTAKEIDAEIKKLNEDMEAAAVSKQFGRCAELQKQLEGLNEARKHVKEDLNELEPEELDERIHALETTIATAMAARDFGKCSDLQVTLDLLVSARKKKQTPEELDAEIAKLNDELVALMKKKQFDKCAQLQSDIDVFKKKRAKFPTAKKASTPSASPKKPELPVKPLKKPEPPVKPTPPLSSVNEAFVAKKSVLQSTTVAPPSNMDRNGIPPARETSVLAPNSSPAALPGDKRPALEIPPVAAVPALLASPVVVPPSQARPVMLPPTQAPPVALSPLQASPMTSPPLMPSPVQAPSMLPLVQALDEPPAPLIDCILPQELPTSQLSRRPPAIYHGPAPSLRGGESVTMTPMIPPMKQPTFERRARANSNGSATSGQSFARSQSSMMSTSSRSKKAPPMSDPSRTVARLRPAKAITVNEATTVLEAARLMKSHRASAVLVTNWEGALSGIFSNTDVACRVVSKKLDPARVTIGSVMTPNPTCVSLEDSAVDAMDIMLSGKFRHLPVVSSPSGNIVGVLSVAKCLHDAIRRVENMSTSLQQELGANKDNAMLRGMLEKMLSPSLHDVVSKPREKMPPLVYGHMTVYEATVYMAETKRPALVVSSNPDAPDLIGIFTSKDVLLRVVVEDLDATTTSVSEVMTPNPEFAAPETSVLDAFHIMHDGKFLNLPVVATDSGKILGVADVLSISLASFGESREIGKLFTAAFDYHDDETNSIVSGRSASTLSVASKARYQKDRDKGINVRPVSSLRPLPAITIDEIASVFDAALLMKQKRTDALLVVDDNGGLNGILTDTDICRRVLARNLSPEEVPVRTVMTRDIKYVSPNDSAIDALLSMQEGHFRHLPVVDRGAIAGVLNIGKCIYDVSKRLEHAIQSTDQLKASLLKSGKSSTLQQLLAPMLEKLSAPTLGSILESEAHSNSTPAPRFPKSSLVSDVVKAMALTKKAALIVDDIFTDKLVGIFSPNELVLNVIAKGLKASTTYVEEVMLNDPEIAIPSTSVLDGLHIMHDSRVLHLPVLKDASNELVGMVDVLDLSYGTIDAIYGDNREQMQEFWNTTLQLDTPSQPSEASDRERTTLLSRAEQEEKSRTVAKLRPTKVLTVVEKTTIAELSRTMGRNRMDCVLVVSDEGMLTGIVTDTDLTRRVVAENRPLDSTVVGDVMTRHPVFVSMDDPAIDALISMLQGKFRHLPVVERNGPVVGILSIAKCLYDAIRKMEKSEQSSMALRHTLEKEMKSRVNGHARTGNVSQLLGSMVNKMFSPDIKTVIEDEGVEAPHVQRFTSVYDVAKLMASSKKGALVVNTRGYYCGIFTPKEMLEKVLARGLPVHTTPVCEVMLDKDVSITGAMSVMDAMHTMHDHKTLYLAVLETETSKQPPLGLIDVLSLSYGSFAKGKPSEWKAFWNASLEVADDDDVSSQHSFRSGFSHSLASNSTSFNMKGRQATFATGNVRPVSKLRPCKAVTIPETFSVADAAKEMSLTQTDAALIIGRDGGLLGILTDTDVTRRVVALGNDPVYVRVLDAMTPNPKFVDERDSAMDAMFMMLEGKFRHLPVVDETGMVAGMLRIQKCLYDAITRIEKVQQSSSGSLRQRLEKRLHATGIGSGPGALKQLVGPMVEKLLSPTVDTILEDETLPPLVSEHDTVMEVARQMAASRKAALIVEDPMNDTSSSVSGGHRSSVSGGCYDIGTSALTRRVLGVFTPKDLLLRVIGAGLDAAETTVGQVMTPNPETALPTTKLIEALHIMYEQNFLHLPVVNSETATIVGMLDVLSLCYGTFASGAAAVDEDSDWRSFWDVSLALGHDDDFSELASLTGSRVSRRRPGKYTESHHSSMREHMSPEPEGAMRPVSMLRPQAVTRINEFLTVAEAAKRMRQARVEAVVVTTEEGEIRGILTDTDITRRVLAADLDPESCSVASVMTTKPMCVYMEDQAIEAITKMLEGRFKHLPVLGSDGIPQGMLDISKCLYDAITCLEKVQQSTEAAATEFSRELGSASNLQRLLGPMMEKMVRPTVGDALDGELMPPVIRLHTTAAHAAKLMASTKKAAIVLNDEHELCGMVTTKDLLRKVVAKGLYADTTTVEDVMTVDPDLMGPHMSILNGLRALHDAGQLVMPVLADDGEILGMADVLCLSYGQFQTTSGGTSKTDWRQFWHTAMNLQEEVAGGAYGGHDDNDARSVGTIEEFERDEYHVNDSMSTPTASAVGLNPTRHYSNSLGAYAELGESVSVVSGANTTPSALIATTLDDHVFVFKVSDAIQEHFYRIVCPFHALQGLVEHICFQMKIPEHDQVQLKYKDDEGDWAVLTSDESLVEAVQMAQRFGWKRLVVVVTVSTRSQEGVDDIREKDGGRIVKDVTPPPRPRLLTKVDEMALSASSCSDESCEYEDRRRPPTQPSRRWTRMKSTRPSTLLVNSAVTLVVGLGAIAFMVMRRK</sequence>
<evidence type="ECO:0000256" key="8">
    <source>
        <dbReference type="PROSITE-ProRule" id="PRU00782"/>
    </source>
</evidence>
<evidence type="ECO:0000256" key="3">
    <source>
        <dbReference type="ARBA" id="ARBA00022840"/>
    </source>
</evidence>
<dbReference type="InterPro" id="IPR053793">
    <property type="entry name" value="PB1-like"/>
</dbReference>
<dbReference type="Pfam" id="PF00571">
    <property type="entry name" value="CBS"/>
    <property type="match status" value="14"/>
</dbReference>
<dbReference type="CDD" id="cd05992">
    <property type="entry name" value="PB1"/>
    <property type="match status" value="1"/>
</dbReference>
<organism evidence="15 16">
    <name type="scientific">Bremia lactucae</name>
    <name type="common">Lettuce downy mildew</name>
    <dbReference type="NCBI Taxonomy" id="4779"/>
    <lineage>
        <taxon>Eukaryota</taxon>
        <taxon>Sar</taxon>
        <taxon>Stramenopiles</taxon>
        <taxon>Oomycota</taxon>
        <taxon>Peronosporomycetes</taxon>
        <taxon>Peronosporales</taxon>
        <taxon>Peronosporaceae</taxon>
        <taxon>Bremia</taxon>
    </lineage>
</organism>
<dbReference type="PANTHER" id="PTHR48108">
    <property type="entry name" value="CBS DOMAIN-CONTAINING PROTEIN CBSX2, CHLOROPLASTIC"/>
    <property type="match status" value="1"/>
</dbReference>
<feature type="region of interest" description="Disordered" evidence="10">
    <location>
        <begin position="1048"/>
        <end position="1084"/>
    </location>
</feature>
<evidence type="ECO:0000256" key="11">
    <source>
        <dbReference type="SAM" id="Phobius"/>
    </source>
</evidence>
<feature type="domain" description="CBS" evidence="12">
    <location>
        <begin position="2421"/>
        <end position="2477"/>
    </location>
</feature>
<dbReference type="Gene3D" id="3.10.580.10">
    <property type="entry name" value="CBS-domain"/>
    <property type="match status" value="10"/>
</dbReference>
<dbReference type="Proteomes" id="UP000294530">
    <property type="component" value="Unassembled WGS sequence"/>
</dbReference>
<dbReference type="PROSITE" id="PS51745">
    <property type="entry name" value="PB1"/>
    <property type="match status" value="1"/>
</dbReference>
<feature type="domain" description="CBS" evidence="12">
    <location>
        <begin position="2622"/>
        <end position="2683"/>
    </location>
</feature>
<dbReference type="PROSITE" id="PS51456">
    <property type="entry name" value="MYOSIN_MOTOR"/>
    <property type="match status" value="1"/>
</dbReference>
<evidence type="ECO:0000256" key="7">
    <source>
        <dbReference type="PROSITE-ProRule" id="PRU00703"/>
    </source>
</evidence>
<dbReference type="GO" id="GO:0003779">
    <property type="term" value="F:actin binding"/>
    <property type="evidence" value="ECO:0007669"/>
    <property type="project" value="UniProtKB-KW"/>
</dbReference>
<feature type="compositionally biased region" description="Polar residues" evidence="10">
    <location>
        <begin position="1271"/>
        <end position="1280"/>
    </location>
</feature>
<evidence type="ECO:0000256" key="1">
    <source>
        <dbReference type="ARBA" id="ARBA00022737"/>
    </source>
</evidence>
<dbReference type="SMART" id="SM00666">
    <property type="entry name" value="PB1"/>
    <property type="match status" value="1"/>
</dbReference>
<feature type="region of interest" description="Disordered" evidence="10">
    <location>
        <begin position="3275"/>
        <end position="3296"/>
    </location>
</feature>
<dbReference type="SMART" id="SM00242">
    <property type="entry name" value="MYSc"/>
    <property type="match status" value="1"/>
</dbReference>
<feature type="domain" description="CBS" evidence="12">
    <location>
        <begin position="2815"/>
        <end position="2871"/>
    </location>
</feature>
<dbReference type="InterPro" id="IPR051462">
    <property type="entry name" value="CBS_domain-containing"/>
</dbReference>
<feature type="compositionally biased region" description="Polar residues" evidence="10">
    <location>
        <begin position="24"/>
        <end position="33"/>
    </location>
</feature>
<keyword evidence="2 8" id="KW-0547">Nucleotide-binding</keyword>
<dbReference type="InterPro" id="IPR027417">
    <property type="entry name" value="P-loop_NTPase"/>
</dbReference>
<reference evidence="15 16" key="1">
    <citation type="journal article" date="2021" name="Genome Biol.">
        <title>AFLAP: assembly-free linkage analysis pipeline using k-mers from genome sequencing data.</title>
        <authorList>
            <person name="Fletcher K."/>
            <person name="Zhang L."/>
            <person name="Gil J."/>
            <person name="Han R."/>
            <person name="Cavanaugh K."/>
            <person name="Michelmore R."/>
        </authorList>
    </citation>
    <scope>NUCLEOTIDE SEQUENCE [LARGE SCALE GENOMIC DNA]</scope>
    <source>
        <strain evidence="15 16">SF5</strain>
    </source>
</reference>
<keyword evidence="11" id="KW-0812">Transmembrane</keyword>
<evidence type="ECO:0000313" key="15">
    <source>
        <dbReference type="EMBL" id="TDH72005.1"/>
    </source>
</evidence>
<dbReference type="PROSITE" id="PS51371">
    <property type="entry name" value="CBS"/>
    <property type="match status" value="14"/>
</dbReference>
<feature type="domain" description="CBS" evidence="12">
    <location>
        <begin position="2354"/>
        <end position="2412"/>
    </location>
</feature>
<feature type="domain" description="Myosin motor" evidence="13">
    <location>
        <begin position="32"/>
        <end position="763"/>
    </location>
</feature>
<keyword evidence="6 8" id="KW-0009">Actin-binding</keyword>
<proteinExistence type="inferred from homology"/>
<evidence type="ECO:0000259" key="13">
    <source>
        <dbReference type="PROSITE" id="PS51456"/>
    </source>
</evidence>
<feature type="compositionally biased region" description="Low complexity" evidence="10">
    <location>
        <begin position="1049"/>
        <end position="1062"/>
    </location>
</feature>
<keyword evidence="11" id="KW-1133">Transmembrane helix</keyword>